<keyword evidence="3" id="KW-1133">Transmembrane helix</keyword>
<dbReference type="AlphaFoldDB" id="A0AAD7GEH6"/>
<proteinExistence type="predicted"/>
<name>A0AAD7GEH6_MYCRO</name>
<dbReference type="GO" id="GO:0016491">
    <property type="term" value="F:oxidoreductase activity"/>
    <property type="evidence" value="ECO:0007669"/>
    <property type="project" value="UniProtKB-KW"/>
</dbReference>
<feature type="transmembrane region" description="Helical" evidence="3">
    <location>
        <begin position="16"/>
        <end position="35"/>
    </location>
</feature>
<evidence type="ECO:0000313" key="5">
    <source>
        <dbReference type="Proteomes" id="UP001221757"/>
    </source>
</evidence>
<dbReference type="Proteomes" id="UP001221757">
    <property type="component" value="Unassembled WGS sequence"/>
</dbReference>
<gene>
    <name evidence="4" type="ORF">B0H17DRAFT_1201269</name>
</gene>
<evidence type="ECO:0000313" key="4">
    <source>
        <dbReference type="EMBL" id="KAJ7691167.1"/>
    </source>
</evidence>
<feature type="region of interest" description="Disordered" evidence="2">
    <location>
        <begin position="43"/>
        <end position="71"/>
    </location>
</feature>
<protein>
    <submittedName>
        <fullName evidence="4">Uncharacterized protein</fullName>
    </submittedName>
</protein>
<feature type="compositionally biased region" description="Low complexity" evidence="2">
    <location>
        <begin position="43"/>
        <end position="55"/>
    </location>
</feature>
<keyword evidence="5" id="KW-1185">Reference proteome</keyword>
<organism evidence="4 5">
    <name type="scientific">Mycena rosella</name>
    <name type="common">Pink bonnet</name>
    <name type="synonym">Agaricus rosellus</name>
    <dbReference type="NCBI Taxonomy" id="1033263"/>
    <lineage>
        <taxon>Eukaryota</taxon>
        <taxon>Fungi</taxon>
        <taxon>Dikarya</taxon>
        <taxon>Basidiomycota</taxon>
        <taxon>Agaricomycotina</taxon>
        <taxon>Agaricomycetes</taxon>
        <taxon>Agaricomycetidae</taxon>
        <taxon>Agaricales</taxon>
        <taxon>Marasmiineae</taxon>
        <taxon>Mycenaceae</taxon>
        <taxon>Mycena</taxon>
    </lineage>
</organism>
<dbReference type="PANTHER" id="PTHR47534:SF3">
    <property type="entry name" value="ALCOHOL DEHYDROGENASE-LIKE C-TERMINAL DOMAIN-CONTAINING PROTEIN"/>
    <property type="match status" value="1"/>
</dbReference>
<evidence type="ECO:0000256" key="1">
    <source>
        <dbReference type="ARBA" id="ARBA00023002"/>
    </source>
</evidence>
<sequence>MPTQAAVKESNTTFHLPYIPVAVFIGGTSAWARAWRRRSRATSRAVRTSSSSGGTCVPPQTSSRFPKPDDGEWEHEFVSCEVDRMVNVCAACKIIREKVKHFNFLVITAGYSTMVNNALARDGLDLLLAMRRPIDFANLGNIVKPRNGRFHVSLRGMIMSSYYTDAMLAWYCPVVPALCRREPGHRIALMHIHPGVVKTSALRVDFYGLLTPLSRLLTWISWRMAVSQDKCVEHMLYALFTGERGFFIRNRYVSPPQPPRGILNGTALKGGCGPSDLGVRRIMEHSEAVAGAKVEGK</sequence>
<dbReference type="InterPro" id="IPR052228">
    <property type="entry name" value="Sec_Metab_Biosynth_Oxidored"/>
</dbReference>
<dbReference type="EMBL" id="JARKIE010000060">
    <property type="protein sequence ID" value="KAJ7691167.1"/>
    <property type="molecule type" value="Genomic_DNA"/>
</dbReference>
<keyword evidence="3" id="KW-0472">Membrane</keyword>
<evidence type="ECO:0000256" key="2">
    <source>
        <dbReference type="SAM" id="MobiDB-lite"/>
    </source>
</evidence>
<keyword evidence="1" id="KW-0560">Oxidoreductase</keyword>
<accession>A0AAD7GEH6</accession>
<keyword evidence="3" id="KW-0812">Transmembrane</keyword>
<evidence type="ECO:0000256" key="3">
    <source>
        <dbReference type="SAM" id="Phobius"/>
    </source>
</evidence>
<dbReference type="PANTHER" id="PTHR47534">
    <property type="entry name" value="YALI0E05731P"/>
    <property type="match status" value="1"/>
</dbReference>
<reference evidence="4" key="1">
    <citation type="submission" date="2023-03" db="EMBL/GenBank/DDBJ databases">
        <title>Massive genome expansion in bonnet fungi (Mycena s.s.) driven by repeated elements and novel gene families across ecological guilds.</title>
        <authorList>
            <consortium name="Lawrence Berkeley National Laboratory"/>
            <person name="Harder C.B."/>
            <person name="Miyauchi S."/>
            <person name="Viragh M."/>
            <person name="Kuo A."/>
            <person name="Thoen E."/>
            <person name="Andreopoulos B."/>
            <person name="Lu D."/>
            <person name="Skrede I."/>
            <person name="Drula E."/>
            <person name="Henrissat B."/>
            <person name="Morin E."/>
            <person name="Kohler A."/>
            <person name="Barry K."/>
            <person name="LaButti K."/>
            <person name="Morin E."/>
            <person name="Salamov A."/>
            <person name="Lipzen A."/>
            <person name="Mereny Z."/>
            <person name="Hegedus B."/>
            <person name="Baldrian P."/>
            <person name="Stursova M."/>
            <person name="Weitz H."/>
            <person name="Taylor A."/>
            <person name="Grigoriev I.V."/>
            <person name="Nagy L.G."/>
            <person name="Martin F."/>
            <person name="Kauserud H."/>
        </authorList>
    </citation>
    <scope>NUCLEOTIDE SEQUENCE</scope>
    <source>
        <strain evidence="4">CBHHK067</strain>
    </source>
</reference>
<comment type="caution">
    <text evidence="4">The sequence shown here is derived from an EMBL/GenBank/DDBJ whole genome shotgun (WGS) entry which is preliminary data.</text>
</comment>